<name>A0A6V8NLV6_9ACTN</name>
<dbReference type="InterPro" id="IPR034151">
    <property type="entry name" value="TOPRIM_DnaG_bac"/>
</dbReference>
<dbReference type="Proteomes" id="UP000580051">
    <property type="component" value="Unassembled WGS sequence"/>
</dbReference>
<comment type="caution">
    <text evidence="1">The sequence shown here is derived from an EMBL/GenBank/DDBJ whole genome shotgun (WGS) entry which is preliminary data.</text>
</comment>
<dbReference type="CDD" id="cd03364">
    <property type="entry name" value="TOPRIM_DnaG_primases"/>
    <property type="match status" value="1"/>
</dbReference>
<dbReference type="Pfam" id="PF13155">
    <property type="entry name" value="Toprim_2"/>
    <property type="match status" value="1"/>
</dbReference>
<evidence type="ECO:0000313" key="1">
    <source>
        <dbReference type="EMBL" id="GFP21282.1"/>
    </source>
</evidence>
<dbReference type="GO" id="GO:0005737">
    <property type="term" value="C:cytoplasm"/>
    <property type="evidence" value="ECO:0007669"/>
    <property type="project" value="TreeGrafter"/>
</dbReference>
<proteinExistence type="predicted"/>
<dbReference type="Gene3D" id="3.40.1360.10">
    <property type="match status" value="1"/>
</dbReference>
<evidence type="ECO:0000313" key="2">
    <source>
        <dbReference type="Proteomes" id="UP000580051"/>
    </source>
</evidence>
<dbReference type="InterPro" id="IPR050219">
    <property type="entry name" value="DnaG_primase"/>
</dbReference>
<dbReference type="GO" id="GO:0006269">
    <property type="term" value="P:DNA replication, synthesis of primer"/>
    <property type="evidence" value="ECO:0007669"/>
    <property type="project" value="TreeGrafter"/>
</dbReference>
<dbReference type="SUPFAM" id="SSF56731">
    <property type="entry name" value="DNA primase core"/>
    <property type="match status" value="1"/>
</dbReference>
<dbReference type="PANTHER" id="PTHR30313">
    <property type="entry name" value="DNA PRIMASE"/>
    <property type="match status" value="1"/>
</dbReference>
<reference evidence="1 2" key="1">
    <citation type="journal article" date="2020" name="Front. Microbiol.">
        <title>Single-cell genomics of novel Actinobacteria with the Wood-Ljungdahl pathway discovered in a serpentinizing system.</title>
        <authorList>
            <person name="Merino N."/>
            <person name="Kawai M."/>
            <person name="Boyd E.S."/>
            <person name="Colman D.R."/>
            <person name="McGlynn S.E."/>
            <person name="Nealson K.H."/>
            <person name="Kurokawa K."/>
            <person name="Hongoh Y."/>
        </authorList>
    </citation>
    <scope>NUCLEOTIDE SEQUENCE [LARGE SCALE GENOMIC DNA]</scope>
    <source>
        <strain evidence="1 2">S06</strain>
    </source>
</reference>
<dbReference type="EMBL" id="BLRV01000031">
    <property type="protein sequence ID" value="GFP21282.1"/>
    <property type="molecule type" value="Genomic_DNA"/>
</dbReference>
<sequence length="666" mass="75713">MIYVSSSNYSTSLDETAQEALDLLIPPARERLRQSRLWNYLTQKRGLKENTASHFCLDTGPIVRNFNISVPPSWKEKGEWLIYPVGQPGKWQYGIAHLPGLKPKYYFPEDLSKPLLGLENLYHESCLVVEGLFDYLSLIQESFPAVCPLGDHLSEEQARELSHSPSPILMLDGDKAGREAAEREAEKLSIKVRIARLPEGEDPNSLLVKLGDRFRAEVEAIVAGARTLSDLRREEMACRGARFKPLYSEDLAKMLGLTIKKDQTNKVVTFLGQLSAYSDDSQINESFNAPSATGKTYIPLEISALFPPEDVIVMGYCSPTAFFHDIGVFDKEKGGYIVDLSRKVLIFLDQPHTLLLQHLRPLLSHDKKEIRLKITDKSQKAGLRTKNIYLRGYPAVIFCTAGLKIDEQEATRFLLLSPEISQEKIREAIYLRIKKETDPKAYSDWLEGDPERKLLKERILAIKEAQIKDIKIGCPERIEEEFFGKNKALKPRHARDIARILSLIKCFALLNWWHRDRDGSTVVANEDDVKEAFKIWDEIAESQELNLPPYIYNFYKDIILAAWKEEKAGLSRGEILKKHFEVYSRVLPDWQLRQEILPMLETAGLISQEPDPADKRKILVYPTTPLTISQSKNYSESHGGVKSEKAPVEKLFEETGDGGDLTEVVV</sequence>
<gene>
    <name evidence="1" type="ORF">HKBW3S06_00508</name>
</gene>
<protein>
    <recommendedName>
        <fullName evidence="3">Toprim domain-containing protein</fullName>
    </recommendedName>
</protein>
<accession>A0A6V8NLV6</accession>
<evidence type="ECO:0008006" key="3">
    <source>
        <dbReference type="Google" id="ProtNLM"/>
    </source>
</evidence>
<dbReference type="AlphaFoldDB" id="A0A6V8NLV6"/>
<dbReference type="PANTHER" id="PTHR30313:SF2">
    <property type="entry name" value="DNA PRIMASE"/>
    <property type="match status" value="1"/>
</dbReference>
<organism evidence="1 2">
    <name type="scientific">Candidatus Hakubella thermalkaliphila</name>
    <dbReference type="NCBI Taxonomy" id="2754717"/>
    <lineage>
        <taxon>Bacteria</taxon>
        <taxon>Bacillati</taxon>
        <taxon>Actinomycetota</taxon>
        <taxon>Actinomycetota incertae sedis</taxon>
        <taxon>Candidatus Hakubellales</taxon>
        <taxon>Candidatus Hakubellaceae</taxon>
        <taxon>Candidatus Hakubella</taxon>
    </lineage>
</organism>